<comment type="caution">
    <text evidence="1">The sequence shown here is derived from an EMBL/GenBank/DDBJ whole genome shotgun (WGS) entry which is preliminary data.</text>
</comment>
<dbReference type="Proteomes" id="UP001519460">
    <property type="component" value="Unassembled WGS sequence"/>
</dbReference>
<evidence type="ECO:0000313" key="1">
    <source>
        <dbReference type="EMBL" id="KAK7495331.1"/>
    </source>
</evidence>
<gene>
    <name evidence="1" type="ORF">BaRGS_00013513</name>
</gene>
<name>A0ABD0L7T8_9CAEN</name>
<sequence>MTTLRTAAHRECKCPLDHVDSRQSGLGSCARDNSNDLLVTVHERRTDQLRSAVFAPLTGRPAAAPADTPAAATTHTCSTVTSRTHLVTVS</sequence>
<dbReference type="EMBL" id="JACVVK020000076">
    <property type="protein sequence ID" value="KAK7495331.1"/>
    <property type="molecule type" value="Genomic_DNA"/>
</dbReference>
<accession>A0ABD0L7T8</accession>
<keyword evidence="2" id="KW-1185">Reference proteome</keyword>
<protein>
    <submittedName>
        <fullName evidence="1">Uncharacterized protein</fullName>
    </submittedName>
</protein>
<organism evidence="1 2">
    <name type="scientific">Batillaria attramentaria</name>
    <dbReference type="NCBI Taxonomy" id="370345"/>
    <lineage>
        <taxon>Eukaryota</taxon>
        <taxon>Metazoa</taxon>
        <taxon>Spiralia</taxon>
        <taxon>Lophotrochozoa</taxon>
        <taxon>Mollusca</taxon>
        <taxon>Gastropoda</taxon>
        <taxon>Caenogastropoda</taxon>
        <taxon>Sorbeoconcha</taxon>
        <taxon>Cerithioidea</taxon>
        <taxon>Batillariidae</taxon>
        <taxon>Batillaria</taxon>
    </lineage>
</organism>
<dbReference type="AlphaFoldDB" id="A0ABD0L7T8"/>
<evidence type="ECO:0000313" key="2">
    <source>
        <dbReference type="Proteomes" id="UP001519460"/>
    </source>
</evidence>
<proteinExistence type="predicted"/>
<reference evidence="1 2" key="1">
    <citation type="journal article" date="2023" name="Sci. Data">
        <title>Genome assembly of the Korean intertidal mud-creeper Batillaria attramentaria.</title>
        <authorList>
            <person name="Patra A.K."/>
            <person name="Ho P.T."/>
            <person name="Jun S."/>
            <person name="Lee S.J."/>
            <person name="Kim Y."/>
            <person name="Won Y.J."/>
        </authorList>
    </citation>
    <scope>NUCLEOTIDE SEQUENCE [LARGE SCALE GENOMIC DNA]</scope>
    <source>
        <strain evidence="1">Wonlab-2016</strain>
    </source>
</reference>